<feature type="transmembrane region" description="Helical" evidence="8">
    <location>
        <begin position="205"/>
        <end position="224"/>
    </location>
</feature>
<comment type="caution">
    <text evidence="9">The sequence shown here is derived from an EMBL/GenBank/DDBJ whole genome shotgun (WGS) entry which is preliminary data.</text>
</comment>
<sequence>MFFKSFLQTLPVCMGYLSLGATFGILFATDLNLSWFYALLMALFVYAGAGQLLLVSLIALKAGFIQIAIASFFLNIRHIFYSLSILETIKSFGLSKYYILFGLTDETFAILKTHKDAHNLNQKELEKSYFYITIFNHFYWVIGCMLGVFIGKNLSFKPQGIEFTLTALFSVLTLSLLYQQKSKIPFYAGIFIGIFGLLFFPSKYFLILSLLAGIIFLLLAKRWIKYE</sequence>
<evidence type="ECO:0000313" key="10">
    <source>
        <dbReference type="Proteomes" id="UP000249746"/>
    </source>
</evidence>
<evidence type="ECO:0000256" key="1">
    <source>
        <dbReference type="ARBA" id="ARBA00004651"/>
    </source>
</evidence>
<comment type="subcellular location">
    <subcellularLocation>
        <location evidence="1">Cell membrane</location>
        <topology evidence="1">Multi-pass membrane protein</topology>
    </subcellularLocation>
</comment>
<keyword evidence="4" id="KW-1003">Cell membrane</keyword>
<evidence type="ECO:0000256" key="2">
    <source>
        <dbReference type="ARBA" id="ARBA00010735"/>
    </source>
</evidence>
<evidence type="ECO:0000256" key="5">
    <source>
        <dbReference type="ARBA" id="ARBA00022692"/>
    </source>
</evidence>
<proteinExistence type="inferred from homology"/>
<evidence type="ECO:0000256" key="6">
    <source>
        <dbReference type="ARBA" id="ARBA00022989"/>
    </source>
</evidence>
<dbReference type="PANTHER" id="PTHR34979">
    <property type="entry name" value="INNER MEMBRANE PROTEIN YGAZ"/>
    <property type="match status" value="1"/>
</dbReference>
<dbReference type="RefSeq" id="WP_111228891.1">
    <property type="nucleotide sequence ID" value="NZ_NBIU01000001.1"/>
</dbReference>
<keyword evidence="5 8" id="KW-0812">Transmembrane</keyword>
<feature type="transmembrane region" description="Helical" evidence="8">
    <location>
        <begin position="35"/>
        <end position="60"/>
    </location>
</feature>
<feature type="transmembrane region" description="Helical" evidence="8">
    <location>
        <begin position="129"/>
        <end position="149"/>
    </location>
</feature>
<protein>
    <submittedName>
        <fullName evidence="9">Branched-chain amino acid transporter AzlC</fullName>
    </submittedName>
</protein>
<evidence type="ECO:0000256" key="3">
    <source>
        <dbReference type="ARBA" id="ARBA00022448"/>
    </source>
</evidence>
<keyword evidence="3" id="KW-0813">Transport</keyword>
<evidence type="ECO:0000256" key="8">
    <source>
        <dbReference type="SAM" id="Phobius"/>
    </source>
</evidence>
<feature type="transmembrane region" description="Helical" evidence="8">
    <location>
        <begin position="161"/>
        <end position="178"/>
    </location>
</feature>
<feature type="transmembrane region" description="Helical" evidence="8">
    <location>
        <begin position="184"/>
        <end position="200"/>
    </location>
</feature>
<dbReference type="OrthoDB" id="9803444at2"/>
<feature type="transmembrane region" description="Helical" evidence="8">
    <location>
        <begin position="12"/>
        <end position="29"/>
    </location>
</feature>
<name>A0A2W6MYK2_9HELI</name>
<dbReference type="PANTHER" id="PTHR34979:SF1">
    <property type="entry name" value="INNER MEMBRANE PROTEIN YGAZ"/>
    <property type="match status" value="1"/>
</dbReference>
<comment type="similarity">
    <text evidence="2">Belongs to the AzlC family.</text>
</comment>
<keyword evidence="7 8" id="KW-0472">Membrane</keyword>
<accession>A0A2W6MYK2</accession>
<dbReference type="Pfam" id="PF03591">
    <property type="entry name" value="AzlC"/>
    <property type="match status" value="1"/>
</dbReference>
<keyword evidence="6 8" id="KW-1133">Transmembrane helix</keyword>
<dbReference type="Proteomes" id="UP000249746">
    <property type="component" value="Unassembled WGS sequence"/>
</dbReference>
<keyword evidence="10" id="KW-1185">Reference proteome</keyword>
<dbReference type="GO" id="GO:0005886">
    <property type="term" value="C:plasma membrane"/>
    <property type="evidence" value="ECO:0007669"/>
    <property type="project" value="UniProtKB-SubCell"/>
</dbReference>
<dbReference type="GO" id="GO:1903785">
    <property type="term" value="P:L-valine transmembrane transport"/>
    <property type="evidence" value="ECO:0007669"/>
    <property type="project" value="TreeGrafter"/>
</dbReference>
<organism evidence="9 10">
    <name type="scientific">Helicobacter valdiviensis</name>
    <dbReference type="NCBI Taxonomy" id="1458358"/>
    <lineage>
        <taxon>Bacteria</taxon>
        <taxon>Pseudomonadati</taxon>
        <taxon>Campylobacterota</taxon>
        <taxon>Epsilonproteobacteria</taxon>
        <taxon>Campylobacterales</taxon>
        <taxon>Helicobacteraceae</taxon>
        <taxon>Helicobacter</taxon>
    </lineage>
</organism>
<reference evidence="9 10" key="1">
    <citation type="submission" date="2017-03" db="EMBL/GenBank/DDBJ databases">
        <title>Genomic and clinical evidence uncovers the enterohepatic species Helicobacter valdiviensis as a potential human intestinal pathogen.</title>
        <authorList>
            <person name="Fresia P."/>
            <person name="Jara R."/>
            <person name="Sierra R."/>
            <person name="Ferres I."/>
            <person name="Greif G."/>
            <person name="Iraola G."/>
            <person name="Collado L."/>
        </authorList>
    </citation>
    <scope>NUCLEOTIDE SEQUENCE [LARGE SCALE GENOMIC DNA]</scope>
    <source>
        <strain evidence="9 10">WBE14</strain>
    </source>
</reference>
<evidence type="ECO:0000256" key="7">
    <source>
        <dbReference type="ARBA" id="ARBA00023136"/>
    </source>
</evidence>
<dbReference type="InterPro" id="IPR011606">
    <property type="entry name" value="Brnchd-chn_aa_trnsp_permease"/>
</dbReference>
<evidence type="ECO:0000256" key="4">
    <source>
        <dbReference type="ARBA" id="ARBA00022475"/>
    </source>
</evidence>
<dbReference type="EMBL" id="NBIU01000001">
    <property type="protein sequence ID" value="PZT49141.1"/>
    <property type="molecule type" value="Genomic_DNA"/>
</dbReference>
<gene>
    <name evidence="9" type="ORF">B6S12_00680</name>
</gene>
<feature type="transmembrane region" description="Helical" evidence="8">
    <location>
        <begin position="67"/>
        <end position="86"/>
    </location>
</feature>
<dbReference type="AlphaFoldDB" id="A0A2W6MYK2"/>
<evidence type="ECO:0000313" key="9">
    <source>
        <dbReference type="EMBL" id="PZT49141.1"/>
    </source>
</evidence>